<dbReference type="Gene3D" id="3.40.50.300">
    <property type="entry name" value="P-loop containing nucleotide triphosphate hydrolases"/>
    <property type="match status" value="1"/>
</dbReference>
<evidence type="ECO:0000256" key="2">
    <source>
        <dbReference type="ARBA" id="ARBA00022741"/>
    </source>
</evidence>
<dbReference type="PANTHER" id="PTHR42794:SF1">
    <property type="entry name" value="HEMIN IMPORT ATP-BINDING PROTEIN HMUV"/>
    <property type="match status" value="1"/>
</dbReference>
<dbReference type="InterPro" id="IPR017871">
    <property type="entry name" value="ABC_transporter-like_CS"/>
</dbReference>
<keyword evidence="3 6" id="KW-0067">ATP-binding</keyword>
<sequence length="264" mass="28904">MIEANGIVQEVQGRTVLNGLNCRFDMGKIYGIIGPNGVGKSTFLQLLSGVERPKAGDVLLEGRSIYAYPRKQLARRMAVLQQSGLPPVGFSVREVVGMGRYPYQGWLGSDSDDSEAVIDEAIKAMGLTELRQRKMDQLSGGERQRVALAKLMAQQPSIILLDEPTTYLDIGFQVQLLDTVRAWQRERNLTVIAVLHDLNLASLYCDELIVLHRGAIAAAGAARDVLTAELIGRVYETTASIVAHPLTGAPQIMLQPSSYRDDGR</sequence>
<dbReference type="InterPro" id="IPR003439">
    <property type="entry name" value="ABC_transporter-like_ATP-bd"/>
</dbReference>
<proteinExistence type="predicted"/>
<dbReference type="Pfam" id="PF00005">
    <property type="entry name" value="ABC_tran"/>
    <property type="match status" value="1"/>
</dbReference>
<keyword evidence="4" id="KW-1278">Translocase</keyword>
<evidence type="ECO:0000259" key="5">
    <source>
        <dbReference type="PROSITE" id="PS50893"/>
    </source>
</evidence>
<keyword evidence="7" id="KW-1185">Reference proteome</keyword>
<organism evidence="6 7">
    <name type="scientific">Paenibacillus arenilitoris</name>
    <dbReference type="NCBI Taxonomy" id="2772299"/>
    <lineage>
        <taxon>Bacteria</taxon>
        <taxon>Bacillati</taxon>
        <taxon>Bacillota</taxon>
        <taxon>Bacilli</taxon>
        <taxon>Bacillales</taxon>
        <taxon>Paenibacillaceae</taxon>
        <taxon>Paenibacillus</taxon>
    </lineage>
</organism>
<dbReference type="EMBL" id="JACXIY010000027">
    <property type="protein sequence ID" value="MBD2871192.1"/>
    <property type="molecule type" value="Genomic_DNA"/>
</dbReference>
<dbReference type="FunFam" id="3.40.50.300:FF:000134">
    <property type="entry name" value="Iron-enterobactin ABC transporter ATP-binding protein"/>
    <property type="match status" value="1"/>
</dbReference>
<dbReference type="PROSITE" id="PS00211">
    <property type="entry name" value="ABC_TRANSPORTER_1"/>
    <property type="match status" value="1"/>
</dbReference>
<evidence type="ECO:0000256" key="3">
    <source>
        <dbReference type="ARBA" id="ARBA00022840"/>
    </source>
</evidence>
<dbReference type="SMART" id="SM00382">
    <property type="entry name" value="AAA"/>
    <property type="match status" value="1"/>
</dbReference>
<dbReference type="PANTHER" id="PTHR42794">
    <property type="entry name" value="HEMIN IMPORT ATP-BINDING PROTEIN HMUV"/>
    <property type="match status" value="1"/>
</dbReference>
<feature type="domain" description="ABC transporter" evidence="5">
    <location>
        <begin position="2"/>
        <end position="238"/>
    </location>
</feature>
<dbReference type="PROSITE" id="PS50893">
    <property type="entry name" value="ABC_TRANSPORTER_2"/>
    <property type="match status" value="1"/>
</dbReference>
<dbReference type="GO" id="GO:0016887">
    <property type="term" value="F:ATP hydrolysis activity"/>
    <property type="evidence" value="ECO:0007669"/>
    <property type="project" value="InterPro"/>
</dbReference>
<dbReference type="RefSeq" id="WP_190864746.1">
    <property type="nucleotide sequence ID" value="NZ_JACXIY010000027.1"/>
</dbReference>
<evidence type="ECO:0000313" key="6">
    <source>
        <dbReference type="EMBL" id="MBD2871192.1"/>
    </source>
</evidence>
<accession>A0A927CQF1</accession>
<dbReference type="GO" id="GO:0005524">
    <property type="term" value="F:ATP binding"/>
    <property type="evidence" value="ECO:0007669"/>
    <property type="project" value="UniProtKB-KW"/>
</dbReference>
<keyword evidence="1" id="KW-0813">Transport</keyword>
<dbReference type="Proteomes" id="UP000632125">
    <property type="component" value="Unassembled WGS sequence"/>
</dbReference>
<evidence type="ECO:0000256" key="4">
    <source>
        <dbReference type="ARBA" id="ARBA00022967"/>
    </source>
</evidence>
<evidence type="ECO:0000256" key="1">
    <source>
        <dbReference type="ARBA" id="ARBA00022448"/>
    </source>
</evidence>
<comment type="caution">
    <text evidence="6">The sequence shown here is derived from an EMBL/GenBank/DDBJ whole genome shotgun (WGS) entry which is preliminary data.</text>
</comment>
<evidence type="ECO:0000313" key="7">
    <source>
        <dbReference type="Proteomes" id="UP000632125"/>
    </source>
</evidence>
<dbReference type="InterPro" id="IPR027417">
    <property type="entry name" value="P-loop_NTPase"/>
</dbReference>
<keyword evidence="2" id="KW-0547">Nucleotide-binding</keyword>
<dbReference type="SUPFAM" id="SSF52540">
    <property type="entry name" value="P-loop containing nucleoside triphosphate hydrolases"/>
    <property type="match status" value="1"/>
</dbReference>
<protein>
    <submittedName>
        <fullName evidence="6">ABC transporter ATP-binding protein</fullName>
    </submittedName>
</protein>
<name>A0A927CQF1_9BACL</name>
<reference evidence="6" key="1">
    <citation type="submission" date="2020-09" db="EMBL/GenBank/DDBJ databases">
        <title>A novel bacterium of genus Paenibacillus, isolated from South China Sea.</title>
        <authorList>
            <person name="Huang H."/>
            <person name="Mo K."/>
            <person name="Hu Y."/>
        </authorList>
    </citation>
    <scope>NUCLEOTIDE SEQUENCE</scope>
    <source>
        <strain evidence="6">IB182493</strain>
    </source>
</reference>
<dbReference type="InterPro" id="IPR003593">
    <property type="entry name" value="AAA+_ATPase"/>
</dbReference>
<dbReference type="AlphaFoldDB" id="A0A927CQF1"/>
<gene>
    <name evidence="6" type="ORF">IDH41_21635</name>
</gene>
<dbReference type="CDD" id="cd03214">
    <property type="entry name" value="ABC_Iron-Siderophores_B12_Hemin"/>
    <property type="match status" value="1"/>
</dbReference>